<gene>
    <name evidence="1" type="ORF">DAERI_040104</name>
</gene>
<dbReference type="EMBL" id="BFAG01000004">
    <property type="protein sequence ID" value="GBF05344.1"/>
    <property type="molecule type" value="Genomic_DNA"/>
</dbReference>
<comment type="caution">
    <text evidence="1">The sequence shown here is derived from an EMBL/GenBank/DDBJ whole genome shotgun (WGS) entry which is preliminary data.</text>
</comment>
<organism evidence="1 2">
    <name type="scientific">Deinococcus aerius</name>
    <dbReference type="NCBI Taxonomy" id="200253"/>
    <lineage>
        <taxon>Bacteria</taxon>
        <taxon>Thermotogati</taxon>
        <taxon>Deinococcota</taxon>
        <taxon>Deinococci</taxon>
        <taxon>Deinococcales</taxon>
        <taxon>Deinococcaceae</taxon>
        <taxon>Deinococcus</taxon>
    </lineage>
</organism>
<keyword evidence="1" id="KW-0328">Glycosyltransferase</keyword>
<proteinExistence type="predicted"/>
<evidence type="ECO:0000313" key="2">
    <source>
        <dbReference type="Proteomes" id="UP000236569"/>
    </source>
</evidence>
<sequence>MFRDAVAAALPSEERLRERLARLPDRAWTDLALLFAAALPEIDGVIALQGGEAFARALAAARGIPVLHTVNAEHNLFPGEVALVTGHLQGGLPEMQALMRAERYGLRVLVAVAAIERTGAMGRTRLELHDTRVQSAVQLADTPGGLTFERRTPPGLLRLPS</sequence>
<dbReference type="AlphaFoldDB" id="A0A2I9CU54"/>
<dbReference type="GO" id="GO:0016757">
    <property type="term" value="F:glycosyltransferase activity"/>
    <property type="evidence" value="ECO:0007669"/>
    <property type="project" value="UniProtKB-KW"/>
</dbReference>
<keyword evidence="1" id="KW-0808">Transferase</keyword>
<evidence type="ECO:0000313" key="1">
    <source>
        <dbReference type="EMBL" id="GBF05344.1"/>
    </source>
</evidence>
<name>A0A2I9CU54_9DEIO</name>
<keyword evidence="2" id="KW-1185">Reference proteome</keyword>
<reference evidence="2" key="1">
    <citation type="submission" date="2018-01" db="EMBL/GenBank/DDBJ databases">
        <title>Draft Genome Sequence of the Radioresistant Bacterium Deinococcus aerius TR0125, Isolated from the Higher Atmosphere above Japan.</title>
        <authorList>
            <person name="Satoh K."/>
            <person name="Arai H."/>
            <person name="Sanzen T."/>
            <person name="Kawaguchi Y."/>
            <person name="Hayashi H."/>
            <person name="Yokobori S."/>
            <person name="Yamagishi A."/>
            <person name="Oono Y."/>
            <person name="Narumi I."/>
        </authorList>
    </citation>
    <scope>NUCLEOTIDE SEQUENCE [LARGE SCALE GENOMIC DNA]</scope>
    <source>
        <strain evidence="2">TR0125</strain>
    </source>
</reference>
<dbReference type="Proteomes" id="UP000236569">
    <property type="component" value="Unassembled WGS sequence"/>
</dbReference>
<protein>
    <submittedName>
        <fullName evidence="1">Orotate phosphoribosyltransferase related protein</fullName>
    </submittedName>
</protein>
<accession>A0A2I9CU54</accession>